<dbReference type="InterPro" id="IPR050624">
    <property type="entry name" value="HTH-type_Tx_Regulator"/>
</dbReference>
<keyword evidence="2 4" id="KW-0238">DNA-binding</keyword>
<dbReference type="PANTHER" id="PTHR43479:SF11">
    <property type="entry name" value="ACREF_ENVCD OPERON REPRESSOR-RELATED"/>
    <property type="match status" value="1"/>
</dbReference>
<keyword evidence="7" id="KW-1185">Reference proteome</keyword>
<organism evidence="6 7">
    <name type="scientific">Mucilaginibacter calamicampi</name>
    <dbReference type="NCBI Taxonomy" id="1302352"/>
    <lineage>
        <taxon>Bacteria</taxon>
        <taxon>Pseudomonadati</taxon>
        <taxon>Bacteroidota</taxon>
        <taxon>Sphingobacteriia</taxon>
        <taxon>Sphingobacteriales</taxon>
        <taxon>Sphingobacteriaceae</taxon>
        <taxon>Mucilaginibacter</taxon>
    </lineage>
</organism>
<evidence type="ECO:0000313" key="6">
    <source>
        <dbReference type="EMBL" id="MFD0748749.1"/>
    </source>
</evidence>
<dbReference type="EMBL" id="JBHTHU010000001">
    <property type="protein sequence ID" value="MFD0748749.1"/>
    <property type="molecule type" value="Genomic_DNA"/>
</dbReference>
<dbReference type="RefSeq" id="WP_377096480.1">
    <property type="nucleotide sequence ID" value="NZ_JBHTHU010000001.1"/>
</dbReference>
<evidence type="ECO:0000256" key="3">
    <source>
        <dbReference type="ARBA" id="ARBA00023163"/>
    </source>
</evidence>
<accession>A0ABW2YT29</accession>
<evidence type="ECO:0000256" key="4">
    <source>
        <dbReference type="PROSITE-ProRule" id="PRU00335"/>
    </source>
</evidence>
<sequence length="204" mass="23053">MGTAERKIREKEILRSLILDSAKKLFVENGVEQTTIRAIAKSIDYSIGTVYVYFKDKNEILNALHTQGFSQLGLQFSALQNVHNPMERLIAMGRLYIAFALENPDMYELMFTLKAPMEFLDSKDNEEWNEGRSAFDALKNTVQACIAADYFKGHSAAALTFMIWSVVHGMCSLHISKRAGSVCQENGDDIVKAAFEEFLILIRK</sequence>
<dbReference type="Pfam" id="PF00440">
    <property type="entry name" value="TetR_N"/>
    <property type="match status" value="1"/>
</dbReference>
<feature type="domain" description="HTH tetR-type" evidence="5">
    <location>
        <begin position="12"/>
        <end position="72"/>
    </location>
</feature>
<gene>
    <name evidence="6" type="ORF">ACFQZS_01260</name>
</gene>
<dbReference type="Proteomes" id="UP001596958">
    <property type="component" value="Unassembled WGS sequence"/>
</dbReference>
<dbReference type="PROSITE" id="PS50977">
    <property type="entry name" value="HTH_TETR_2"/>
    <property type="match status" value="1"/>
</dbReference>
<dbReference type="InterPro" id="IPR009057">
    <property type="entry name" value="Homeodomain-like_sf"/>
</dbReference>
<reference evidence="7" key="1">
    <citation type="journal article" date="2019" name="Int. J. Syst. Evol. Microbiol.">
        <title>The Global Catalogue of Microorganisms (GCM) 10K type strain sequencing project: providing services to taxonomists for standard genome sequencing and annotation.</title>
        <authorList>
            <consortium name="The Broad Institute Genomics Platform"/>
            <consortium name="The Broad Institute Genome Sequencing Center for Infectious Disease"/>
            <person name="Wu L."/>
            <person name="Ma J."/>
        </authorList>
    </citation>
    <scope>NUCLEOTIDE SEQUENCE [LARGE SCALE GENOMIC DNA]</scope>
    <source>
        <strain evidence="7">CCUG 63418</strain>
    </source>
</reference>
<name>A0ABW2YT29_9SPHI</name>
<comment type="caution">
    <text evidence="6">The sequence shown here is derived from an EMBL/GenBank/DDBJ whole genome shotgun (WGS) entry which is preliminary data.</text>
</comment>
<evidence type="ECO:0000256" key="1">
    <source>
        <dbReference type="ARBA" id="ARBA00023015"/>
    </source>
</evidence>
<dbReference type="Pfam" id="PF13305">
    <property type="entry name" value="TetR_C_33"/>
    <property type="match status" value="1"/>
</dbReference>
<dbReference type="SUPFAM" id="SSF46689">
    <property type="entry name" value="Homeodomain-like"/>
    <property type="match status" value="1"/>
</dbReference>
<keyword evidence="1" id="KW-0805">Transcription regulation</keyword>
<dbReference type="InterPro" id="IPR036271">
    <property type="entry name" value="Tet_transcr_reg_TetR-rel_C_sf"/>
</dbReference>
<evidence type="ECO:0000313" key="7">
    <source>
        <dbReference type="Proteomes" id="UP001596958"/>
    </source>
</evidence>
<evidence type="ECO:0000256" key="2">
    <source>
        <dbReference type="ARBA" id="ARBA00023125"/>
    </source>
</evidence>
<feature type="DNA-binding region" description="H-T-H motif" evidence="4">
    <location>
        <begin position="35"/>
        <end position="54"/>
    </location>
</feature>
<protein>
    <submittedName>
        <fullName evidence="6">TetR/AcrR family transcriptional regulator</fullName>
    </submittedName>
</protein>
<proteinExistence type="predicted"/>
<dbReference type="PANTHER" id="PTHR43479">
    <property type="entry name" value="ACREF/ENVCD OPERON REPRESSOR-RELATED"/>
    <property type="match status" value="1"/>
</dbReference>
<keyword evidence="3" id="KW-0804">Transcription</keyword>
<evidence type="ECO:0000259" key="5">
    <source>
        <dbReference type="PROSITE" id="PS50977"/>
    </source>
</evidence>
<dbReference type="InterPro" id="IPR025996">
    <property type="entry name" value="MT1864/Rv1816-like_C"/>
</dbReference>
<dbReference type="PRINTS" id="PR00455">
    <property type="entry name" value="HTHTETR"/>
</dbReference>
<dbReference type="Gene3D" id="1.10.357.10">
    <property type="entry name" value="Tetracycline Repressor, domain 2"/>
    <property type="match status" value="1"/>
</dbReference>
<dbReference type="SUPFAM" id="SSF48498">
    <property type="entry name" value="Tetracyclin repressor-like, C-terminal domain"/>
    <property type="match status" value="1"/>
</dbReference>
<dbReference type="InterPro" id="IPR001647">
    <property type="entry name" value="HTH_TetR"/>
</dbReference>